<organism evidence="2 3">
    <name type="scientific">Prorocentrum cordatum</name>
    <dbReference type="NCBI Taxonomy" id="2364126"/>
    <lineage>
        <taxon>Eukaryota</taxon>
        <taxon>Sar</taxon>
        <taxon>Alveolata</taxon>
        <taxon>Dinophyceae</taxon>
        <taxon>Prorocentrales</taxon>
        <taxon>Prorocentraceae</taxon>
        <taxon>Prorocentrum</taxon>
    </lineage>
</organism>
<protein>
    <submittedName>
        <fullName evidence="2">Uncharacterized protein</fullName>
    </submittedName>
</protein>
<feature type="non-terminal residue" evidence="2">
    <location>
        <position position="1"/>
    </location>
</feature>
<evidence type="ECO:0000256" key="1">
    <source>
        <dbReference type="SAM" id="MobiDB-lite"/>
    </source>
</evidence>
<accession>A0ABN9XJK2</accession>
<feature type="region of interest" description="Disordered" evidence="1">
    <location>
        <begin position="36"/>
        <end position="103"/>
    </location>
</feature>
<sequence>DLLKAVYDEHNSWCQTHGLRYPGFVEPQIIENPPDLGPLGVSVPPPAAPAPAPALPPAPGMPQFAPPQMAPPPMGMPQGHGDYYRPMTAYGSKGAPHGKGPYG</sequence>
<reference evidence="2" key="1">
    <citation type="submission" date="2023-10" db="EMBL/GenBank/DDBJ databases">
        <authorList>
            <person name="Chen Y."/>
            <person name="Shah S."/>
            <person name="Dougan E. K."/>
            <person name="Thang M."/>
            <person name="Chan C."/>
        </authorList>
    </citation>
    <scope>NUCLEOTIDE SEQUENCE [LARGE SCALE GENOMIC DNA]</scope>
</reference>
<evidence type="ECO:0000313" key="2">
    <source>
        <dbReference type="EMBL" id="CAK0899983.1"/>
    </source>
</evidence>
<dbReference type="Proteomes" id="UP001189429">
    <property type="component" value="Unassembled WGS sequence"/>
</dbReference>
<keyword evidence="3" id="KW-1185">Reference proteome</keyword>
<feature type="compositionally biased region" description="Pro residues" evidence="1">
    <location>
        <begin position="43"/>
        <end position="75"/>
    </location>
</feature>
<dbReference type="EMBL" id="CAUYUJ010020704">
    <property type="protein sequence ID" value="CAK0899983.1"/>
    <property type="molecule type" value="Genomic_DNA"/>
</dbReference>
<gene>
    <name evidence="2" type="ORF">PCOR1329_LOCUS77395</name>
</gene>
<evidence type="ECO:0000313" key="3">
    <source>
        <dbReference type="Proteomes" id="UP001189429"/>
    </source>
</evidence>
<comment type="caution">
    <text evidence="2">The sequence shown here is derived from an EMBL/GenBank/DDBJ whole genome shotgun (WGS) entry which is preliminary data.</text>
</comment>
<proteinExistence type="predicted"/>
<name>A0ABN9XJK2_9DINO</name>